<name>A0AAE1UM58_9EUCA</name>
<proteinExistence type="predicted"/>
<protein>
    <submittedName>
        <fullName evidence="1">Uncharacterized protein</fullName>
    </submittedName>
</protein>
<reference evidence="1" key="1">
    <citation type="submission" date="2023-11" db="EMBL/GenBank/DDBJ databases">
        <title>Genome assemblies of two species of porcelain crab, Petrolisthes cinctipes and Petrolisthes manimaculis (Anomura: Porcellanidae).</title>
        <authorList>
            <person name="Angst P."/>
        </authorList>
    </citation>
    <scope>NUCLEOTIDE SEQUENCE</scope>
    <source>
        <strain evidence="1">PB745_02</strain>
        <tissue evidence="1">Gill</tissue>
    </source>
</reference>
<sequence length="66" mass="7254">MTKKPGSIQVTSTTNQTAFLDEPADVTANNTKTDRRRIAVTTTTSLRRGIVATLLPLIYHPTLDKI</sequence>
<organism evidence="1 2">
    <name type="scientific">Petrolisthes manimaculis</name>
    <dbReference type="NCBI Taxonomy" id="1843537"/>
    <lineage>
        <taxon>Eukaryota</taxon>
        <taxon>Metazoa</taxon>
        <taxon>Ecdysozoa</taxon>
        <taxon>Arthropoda</taxon>
        <taxon>Crustacea</taxon>
        <taxon>Multicrustacea</taxon>
        <taxon>Malacostraca</taxon>
        <taxon>Eumalacostraca</taxon>
        <taxon>Eucarida</taxon>
        <taxon>Decapoda</taxon>
        <taxon>Pleocyemata</taxon>
        <taxon>Anomura</taxon>
        <taxon>Galatheoidea</taxon>
        <taxon>Porcellanidae</taxon>
        <taxon>Petrolisthes</taxon>
    </lineage>
</organism>
<evidence type="ECO:0000313" key="1">
    <source>
        <dbReference type="EMBL" id="KAK4325641.1"/>
    </source>
</evidence>
<dbReference type="AlphaFoldDB" id="A0AAE1UM58"/>
<evidence type="ECO:0000313" key="2">
    <source>
        <dbReference type="Proteomes" id="UP001292094"/>
    </source>
</evidence>
<gene>
    <name evidence="1" type="ORF">Pmani_003792</name>
</gene>
<keyword evidence="2" id="KW-1185">Reference proteome</keyword>
<comment type="caution">
    <text evidence="1">The sequence shown here is derived from an EMBL/GenBank/DDBJ whole genome shotgun (WGS) entry which is preliminary data.</text>
</comment>
<accession>A0AAE1UM58</accession>
<dbReference type="Proteomes" id="UP001292094">
    <property type="component" value="Unassembled WGS sequence"/>
</dbReference>
<dbReference type="EMBL" id="JAWZYT010000266">
    <property type="protein sequence ID" value="KAK4325641.1"/>
    <property type="molecule type" value="Genomic_DNA"/>
</dbReference>